<dbReference type="Pfam" id="PF01315">
    <property type="entry name" value="Ald_Xan_dh_C"/>
    <property type="match status" value="1"/>
</dbReference>
<dbReference type="InterPro" id="IPR016208">
    <property type="entry name" value="Ald_Oxase/xanthine_DH-like"/>
</dbReference>
<dbReference type="Pfam" id="PF02738">
    <property type="entry name" value="MoCoBD_1"/>
    <property type="match status" value="1"/>
</dbReference>
<dbReference type="SUPFAM" id="SSF54665">
    <property type="entry name" value="CO dehydrogenase molybdoprotein N-domain-like"/>
    <property type="match status" value="1"/>
</dbReference>
<accession>A0A7W6HER0</accession>
<dbReference type="InterPro" id="IPR000674">
    <property type="entry name" value="Ald_Oxase/Xan_DH_a/b"/>
</dbReference>
<dbReference type="Proteomes" id="UP000588647">
    <property type="component" value="Unassembled WGS sequence"/>
</dbReference>
<dbReference type="AlphaFoldDB" id="A0A7W6HER0"/>
<reference evidence="5 6" key="1">
    <citation type="submission" date="2020-08" db="EMBL/GenBank/DDBJ databases">
        <title>Genomic Encyclopedia of Type Strains, Phase IV (KMG-IV): sequencing the most valuable type-strain genomes for metagenomic binning, comparative biology and taxonomic classification.</title>
        <authorList>
            <person name="Goeker M."/>
        </authorList>
    </citation>
    <scope>NUCLEOTIDE SEQUENCE [LARGE SCALE GENOMIC DNA]</scope>
    <source>
        <strain evidence="5 6">DSM 103570</strain>
    </source>
</reference>
<keyword evidence="6" id="KW-1185">Reference proteome</keyword>
<organism evidence="5 6">
    <name type="scientific">Aurantimonas endophytica</name>
    <dbReference type="NCBI Taxonomy" id="1522175"/>
    <lineage>
        <taxon>Bacteria</taxon>
        <taxon>Pseudomonadati</taxon>
        <taxon>Pseudomonadota</taxon>
        <taxon>Alphaproteobacteria</taxon>
        <taxon>Hyphomicrobiales</taxon>
        <taxon>Aurantimonadaceae</taxon>
        <taxon>Aurantimonas</taxon>
    </lineage>
</organism>
<dbReference type="GO" id="GO:0005506">
    <property type="term" value="F:iron ion binding"/>
    <property type="evidence" value="ECO:0007669"/>
    <property type="project" value="InterPro"/>
</dbReference>
<keyword evidence="2 5" id="KW-0560">Oxidoreductase</keyword>
<dbReference type="InterPro" id="IPR036856">
    <property type="entry name" value="Ald_Oxase/Xan_DH_a/b_sf"/>
</dbReference>
<evidence type="ECO:0000256" key="1">
    <source>
        <dbReference type="ARBA" id="ARBA00022505"/>
    </source>
</evidence>
<protein>
    <submittedName>
        <fullName evidence="5">Xanthine dehydrogenase YagR molybdenum-binding subunit</fullName>
        <ecNumber evidence="5">1.17.1.4</ecNumber>
    </submittedName>
</protein>
<dbReference type="EMBL" id="JACIEM010000003">
    <property type="protein sequence ID" value="MBB4003657.1"/>
    <property type="molecule type" value="Genomic_DNA"/>
</dbReference>
<sequence length="725" mass="77596">MPTGPFPDRERVDAREKVTGTIRYAADLPFSNLLHAMIVPATVAKGRMTSLSTEAALRIKGVVRVLTPDDFPPPPPAATSVLGSDGGELAAPPPTLERQIAHRGQPVALVLAETLEAAIEGAESVRATFTLEDFSPLIESDGGIQEAVADLAVGDARQAMTRAVTTVEAEYESPPQHHNPIELISTTAVWDGGRLTIHEGTQHSRGIKDVVAQALQLDPQLIDVKSPSIGGAFGQKNGLQRQTALVAHAAMLIGRPVKLVMPRGQIFHVATFRPHSRHRIKLGADAAGKMIAVNYDAEHQQSRTGGFAPFYHTAPVQLYGISDYLGTAAHIRIDTQSPGSMRCPHPQAGCFAFESAVDELAIGLDRDPVAFRLAHDTRIDIVTGRPLSSRFLHECIREGASRFGWARRDPRPASTTLSDGTQIGWGMACGSYPVLSSPTIATLRIGADGSTRFAVGGHEMGQGIRTAIASILLEGLAIDPEQLEILIGDTTVAPQHTTAGSWGTTSVAPVTAKVVARMRAAMSELLDGRQIEGNLHRQLATIRRPSLTIEVSHVPPGRDGTALDALRRTGDIISGPVYPEFSTYAYVAHFVEVHVEPRTRRVRVPRTVSIVDCGRVISPRTAISQVQGAVVWAFGGALREATEVDGRYGGWLNNDFADYVVPVNADIGEIEVGFIDQPDPLLNSVGAKGVAEIAMAGASPAIANAIFHATGKRLRRMPIRTEDLL</sequence>
<evidence type="ECO:0000313" key="5">
    <source>
        <dbReference type="EMBL" id="MBB4003657.1"/>
    </source>
</evidence>
<dbReference type="InterPro" id="IPR046867">
    <property type="entry name" value="AldOxase/xan_DH_MoCoBD2"/>
</dbReference>
<feature type="domain" description="Aldehyde oxidase/xanthine dehydrogenase a/b hammerhead" evidence="4">
    <location>
        <begin position="19"/>
        <end position="133"/>
    </location>
</feature>
<evidence type="ECO:0000256" key="2">
    <source>
        <dbReference type="ARBA" id="ARBA00023002"/>
    </source>
</evidence>
<dbReference type="PANTHER" id="PTHR11908">
    <property type="entry name" value="XANTHINE DEHYDROGENASE"/>
    <property type="match status" value="1"/>
</dbReference>
<evidence type="ECO:0000256" key="3">
    <source>
        <dbReference type="SAM" id="MobiDB-lite"/>
    </source>
</evidence>
<dbReference type="Pfam" id="PF20256">
    <property type="entry name" value="MoCoBD_2"/>
    <property type="match status" value="1"/>
</dbReference>
<evidence type="ECO:0000259" key="4">
    <source>
        <dbReference type="SMART" id="SM01008"/>
    </source>
</evidence>
<proteinExistence type="predicted"/>
<dbReference type="GO" id="GO:0004854">
    <property type="term" value="F:xanthine dehydrogenase activity"/>
    <property type="evidence" value="ECO:0007669"/>
    <property type="project" value="UniProtKB-EC"/>
</dbReference>
<comment type="caution">
    <text evidence="5">The sequence shown here is derived from an EMBL/GenBank/DDBJ whole genome shotgun (WGS) entry which is preliminary data.</text>
</comment>
<dbReference type="SUPFAM" id="SSF56003">
    <property type="entry name" value="Molybdenum cofactor-binding domain"/>
    <property type="match status" value="1"/>
</dbReference>
<dbReference type="EC" id="1.17.1.4" evidence="5"/>
<dbReference type="SMART" id="SM01008">
    <property type="entry name" value="Ald_Xan_dh_C"/>
    <property type="match status" value="1"/>
</dbReference>
<keyword evidence="1" id="KW-0500">Molybdenum</keyword>
<dbReference type="Gene3D" id="3.30.365.10">
    <property type="entry name" value="Aldehyde oxidase/xanthine dehydrogenase, molybdopterin binding domain"/>
    <property type="match status" value="4"/>
</dbReference>
<dbReference type="Gene3D" id="3.90.1170.50">
    <property type="entry name" value="Aldehyde oxidase/xanthine dehydrogenase, a/b hammerhead"/>
    <property type="match status" value="1"/>
</dbReference>
<dbReference type="RefSeq" id="WP_183208837.1">
    <property type="nucleotide sequence ID" value="NZ_JAAAMM010000003.1"/>
</dbReference>
<dbReference type="InterPro" id="IPR037165">
    <property type="entry name" value="AldOxase/xan_DH_Mopterin-bd_sf"/>
</dbReference>
<evidence type="ECO:0000313" key="6">
    <source>
        <dbReference type="Proteomes" id="UP000588647"/>
    </source>
</evidence>
<dbReference type="InterPro" id="IPR008274">
    <property type="entry name" value="AldOxase/xan_DH_MoCoBD1"/>
</dbReference>
<gene>
    <name evidence="5" type="ORF">GGR03_002738</name>
</gene>
<name>A0A7W6HER0_9HYPH</name>
<feature type="region of interest" description="Disordered" evidence="3">
    <location>
        <begin position="68"/>
        <end position="93"/>
    </location>
</feature>
<dbReference type="PANTHER" id="PTHR11908:SF132">
    <property type="entry name" value="ALDEHYDE OXIDASE 1-RELATED"/>
    <property type="match status" value="1"/>
</dbReference>